<dbReference type="GO" id="GO:0044550">
    <property type="term" value="P:secondary metabolite biosynthetic process"/>
    <property type="evidence" value="ECO:0007669"/>
    <property type="project" value="UniProtKB-ARBA"/>
</dbReference>
<dbReference type="Gene3D" id="3.40.50.980">
    <property type="match status" value="2"/>
</dbReference>
<dbReference type="GO" id="GO:0031177">
    <property type="term" value="F:phosphopantetheine binding"/>
    <property type="evidence" value="ECO:0007669"/>
    <property type="project" value="TreeGrafter"/>
</dbReference>
<sequence length="1668" mass="182982">MKNTSNSTLDALRREVLLRRLGAAGAPAATHGVRATIPKADRESPLPPSWAQERLWFLDQLDKAASAAYHMSAGLQLKGRLDKAALRATLDRIVARHESLRTTFTRDQEDRPVLNIAPANQGCMLTEHDLRSLPSAERSVRLKEIEAEEASSPFDLAAGPLVRARLLHMSDSEHVLLLTQHHIISDGWSIGILIQEITALYTAFSTGRPDPLPELPIQYTDYAAWQRQWLDKSTMEKQIDFWRSHLQGAPALLEIPTDRPRPSVQSYAGGRIDFLLSTALSDALRTLGKRHGITPFMTFLTAWSVLLSRLSGQSDVVIGTPVANRPRAEVESLIGFFVNTLALRVRTGDDPDVATLLKRVRQIAVDAFNHQEVPLARVVQALQPSRTLGYNPIFQTMMGLQNTPAGAPLQLPDLESAPLDLPYTPTHFDLTLSLTESGDGIEGLLEYASDLFDAATIERLAEQFQVLLQGMVDDDTQRVSRLPLLSTAERERILVSFNRTARAFPHEALIHQLFEEQVRLQPDAIAVIHEAHSISYAALNERANQIAHHLVGLGLRPDDRVAICVERSIDMVAGLLGILKAGACYVPLDPAYPTERLTHMLRDSAPAALLTQRALLDALPQHTVPVLLLDDPDAAAMLRAYPAHNPDPLTLGLSSHNLAYVIYTSGSTGTPKGVMVEHRSVVNFWLELSRTTHSALPQRARIALNAAFSFDMSIKGLSQLLSGHCLVLVPQLIRASGAEMVHFLAHHRIDAFDSTPSQLEMLLTDGLLEHPDYVPRSVLLGGEPVSPSLWNRLRGCNSVRFYNMYGPTECTVDATIGLLQELGERPSIGRPIANTQVYLLDRQGQPVPIGVTGEIHIGGIGLARGYLGQPDLTAQRFIADPFGGTPHARLYKTGDLGRWLPDGTIEYLGRNDFQVKLRGFRIELGEIESQLRACPGVRDAVVIAREDQPGDKRLVAYLLAINDAPLAAAALRDQLATRLPDYMVPSAFVTLDAFPLTPNGKLDRHALPAPDANAIATREYAAPQGEIETTIAQIWQSLLGIERVGRHDDFFGLGGHSLLAVQMVSRLRQALGVEIALRELFVQTTLNKFSSAVLNHLRSELADSNLVAVRSHGNRPPIFLVHPIEGEIGYARELAACLDSERPVYALAATGLLKGEAPLASIPAMAARYVATIRKVQPQGPYHLAGWSAGGTIAYEMARQLIGADECVAFLGLIDTRADYRSANDEGTISASPSRMTEAEMLIDLASSLMSSQELVALQKLAAANRIEEMLRRCQEAGAIATDIDIDILRRHLGLRHATKNALLAYRPQALSVKVSLFTADEPARIDPLLGWASLPEVELRHVPIGGTHQSIVTHPHVKRLGAEVDQALLASPDVSNDTPELRYSPRITIQNGHRAAVPLFFVPGAGASVTTFFELTQALDLDIPIYGLQPRGLDGTLVPHIDVQSAARSYIKAVRDVAPDGQCHLVGHSYGGWIALDMGIRLKQAGVQVGALVLLDSDVPGSTLRQNIGDSEVDILICLIRHFEMSAQRSLNLRHQDLEGLSEAAQLELLLARLVDAKILPRQTRLQSLRGIVRVFRSNLNSHYAPSLPYTDDVHLVTATHDGATPPQNDEEPALVARWRSYAPKLEVWRSSGNHMTLLDTPHVKRLSDWLRQLVEKRPLPVSSMLK</sequence>
<dbReference type="InterPro" id="IPR001031">
    <property type="entry name" value="Thioesterase"/>
</dbReference>
<dbReference type="PANTHER" id="PTHR45527">
    <property type="entry name" value="NONRIBOSOMAL PEPTIDE SYNTHETASE"/>
    <property type="match status" value="1"/>
</dbReference>
<dbReference type="Pfam" id="PF13193">
    <property type="entry name" value="AMP-binding_C"/>
    <property type="match status" value="1"/>
</dbReference>
<dbReference type="FunFam" id="3.30.300.30:FF:000010">
    <property type="entry name" value="Enterobactin synthetase component F"/>
    <property type="match status" value="1"/>
</dbReference>
<protein>
    <submittedName>
        <fullName evidence="5">Amino acid adenylation domain-containing protein</fullName>
    </submittedName>
</protein>
<dbReference type="InterPro" id="IPR020802">
    <property type="entry name" value="TesA-like"/>
</dbReference>
<dbReference type="FunFam" id="2.30.38.10:FF:000001">
    <property type="entry name" value="Non-ribosomal peptide synthetase PvdI"/>
    <property type="match status" value="1"/>
</dbReference>
<dbReference type="SUPFAM" id="SSF47336">
    <property type="entry name" value="ACP-like"/>
    <property type="match status" value="1"/>
</dbReference>
<dbReference type="GO" id="GO:0005737">
    <property type="term" value="C:cytoplasm"/>
    <property type="evidence" value="ECO:0007669"/>
    <property type="project" value="TreeGrafter"/>
</dbReference>
<dbReference type="Proteomes" id="UP000272140">
    <property type="component" value="Unassembled WGS sequence"/>
</dbReference>
<dbReference type="Gene3D" id="2.30.38.10">
    <property type="entry name" value="Luciferase, Domain 3"/>
    <property type="match status" value="1"/>
</dbReference>
<accession>A0A427NSH0</accession>
<dbReference type="GO" id="GO:0003824">
    <property type="term" value="F:catalytic activity"/>
    <property type="evidence" value="ECO:0007669"/>
    <property type="project" value="InterPro"/>
</dbReference>
<dbReference type="EMBL" id="RKIO01000003">
    <property type="protein sequence ID" value="RSC10346.1"/>
    <property type="molecule type" value="Genomic_DNA"/>
</dbReference>
<dbReference type="InterPro" id="IPR025110">
    <property type="entry name" value="AMP-bd_C"/>
</dbReference>
<dbReference type="InterPro" id="IPR010071">
    <property type="entry name" value="AA_adenyl_dom"/>
</dbReference>
<dbReference type="PROSITE" id="PS50075">
    <property type="entry name" value="CARRIER"/>
    <property type="match status" value="1"/>
</dbReference>
<dbReference type="Gene3D" id="3.30.559.10">
    <property type="entry name" value="Chloramphenicol acetyltransferase-like domain"/>
    <property type="match status" value="1"/>
</dbReference>
<dbReference type="InterPro" id="IPR006162">
    <property type="entry name" value="Ppantetheine_attach_site"/>
</dbReference>
<dbReference type="FunFam" id="1.10.1200.10:FF:000016">
    <property type="entry name" value="Non-ribosomal peptide synthase"/>
    <property type="match status" value="1"/>
</dbReference>
<name>A0A427NSH0_9BURK</name>
<dbReference type="InterPro" id="IPR000873">
    <property type="entry name" value="AMP-dep_synth/lig_dom"/>
</dbReference>
<dbReference type="PANTHER" id="PTHR45527:SF1">
    <property type="entry name" value="FATTY ACID SYNTHASE"/>
    <property type="match status" value="1"/>
</dbReference>
<dbReference type="Pfam" id="PF00550">
    <property type="entry name" value="PP-binding"/>
    <property type="match status" value="1"/>
</dbReference>
<dbReference type="Pfam" id="PF00501">
    <property type="entry name" value="AMP-binding"/>
    <property type="match status" value="1"/>
</dbReference>
<dbReference type="Gene3D" id="1.10.1200.10">
    <property type="entry name" value="ACP-like"/>
    <property type="match status" value="1"/>
</dbReference>
<evidence type="ECO:0000259" key="4">
    <source>
        <dbReference type="PROSITE" id="PS50075"/>
    </source>
</evidence>
<keyword evidence="3" id="KW-0597">Phosphoprotein</keyword>
<dbReference type="PROSITE" id="PS00455">
    <property type="entry name" value="AMP_BINDING"/>
    <property type="match status" value="1"/>
</dbReference>
<gene>
    <name evidence="5" type="ORF">EGT41_17995</name>
</gene>
<dbReference type="Gene3D" id="3.30.559.30">
    <property type="entry name" value="Nonribosomal peptide synthetase, condensation domain"/>
    <property type="match status" value="1"/>
</dbReference>
<proteinExistence type="predicted"/>
<dbReference type="CDD" id="cd19531">
    <property type="entry name" value="LCL_NRPS-like"/>
    <property type="match status" value="1"/>
</dbReference>
<dbReference type="InterPro" id="IPR023213">
    <property type="entry name" value="CAT-like_dom_sf"/>
</dbReference>
<dbReference type="FunFam" id="3.40.50.12780:FF:000012">
    <property type="entry name" value="Non-ribosomal peptide synthetase"/>
    <property type="match status" value="1"/>
</dbReference>
<dbReference type="GO" id="GO:0072330">
    <property type="term" value="P:monocarboxylic acid biosynthetic process"/>
    <property type="evidence" value="ECO:0007669"/>
    <property type="project" value="UniProtKB-ARBA"/>
</dbReference>
<dbReference type="Gene3D" id="3.40.50.1820">
    <property type="entry name" value="alpha/beta hydrolase"/>
    <property type="match status" value="2"/>
</dbReference>
<evidence type="ECO:0000256" key="1">
    <source>
        <dbReference type="ARBA" id="ARBA00001957"/>
    </source>
</evidence>
<dbReference type="InterPro" id="IPR045851">
    <property type="entry name" value="AMP-bd_C_sf"/>
</dbReference>
<dbReference type="SUPFAM" id="SSF53474">
    <property type="entry name" value="alpha/beta-Hydrolases"/>
    <property type="match status" value="2"/>
</dbReference>
<evidence type="ECO:0000313" key="6">
    <source>
        <dbReference type="Proteomes" id="UP000272140"/>
    </source>
</evidence>
<organism evidence="5 6">
    <name type="scientific">Burkholderia cenocepacia</name>
    <dbReference type="NCBI Taxonomy" id="95486"/>
    <lineage>
        <taxon>Bacteria</taxon>
        <taxon>Pseudomonadati</taxon>
        <taxon>Pseudomonadota</taxon>
        <taxon>Betaproteobacteria</taxon>
        <taxon>Burkholderiales</taxon>
        <taxon>Burkholderiaceae</taxon>
        <taxon>Burkholderia</taxon>
        <taxon>Burkholderia cepacia complex</taxon>
    </lineage>
</organism>
<dbReference type="PROSITE" id="PS00012">
    <property type="entry name" value="PHOSPHOPANTETHEINE"/>
    <property type="match status" value="1"/>
</dbReference>
<dbReference type="GO" id="GO:0043041">
    <property type="term" value="P:amino acid activation for nonribosomal peptide biosynthetic process"/>
    <property type="evidence" value="ECO:0007669"/>
    <property type="project" value="TreeGrafter"/>
</dbReference>
<dbReference type="InterPro" id="IPR009081">
    <property type="entry name" value="PP-bd_ACP"/>
</dbReference>
<dbReference type="Gene3D" id="3.30.300.30">
    <property type="match status" value="1"/>
</dbReference>
<dbReference type="SMART" id="SM00824">
    <property type="entry name" value="PKS_TE"/>
    <property type="match status" value="1"/>
</dbReference>
<dbReference type="SUPFAM" id="SSF52777">
    <property type="entry name" value="CoA-dependent acyltransferases"/>
    <property type="match status" value="2"/>
</dbReference>
<dbReference type="CDD" id="cd05930">
    <property type="entry name" value="A_NRPS"/>
    <property type="match status" value="1"/>
</dbReference>
<feature type="domain" description="Carrier" evidence="4">
    <location>
        <begin position="1022"/>
        <end position="1097"/>
    </location>
</feature>
<evidence type="ECO:0000256" key="3">
    <source>
        <dbReference type="ARBA" id="ARBA00022553"/>
    </source>
</evidence>
<dbReference type="RefSeq" id="WP_125381106.1">
    <property type="nucleotide sequence ID" value="NZ_RKIO01000003.1"/>
</dbReference>
<dbReference type="InterPro" id="IPR001242">
    <property type="entry name" value="Condensation_dom"/>
</dbReference>
<reference evidence="6" key="1">
    <citation type="submission" date="2018-11" db="EMBL/GenBank/DDBJ databases">
        <title>FDA dAtabase for Regulatory Grade micrObial Sequences (FDA-ARGOS): Supporting development and validation of Infectious Disease Dx tests.</title>
        <authorList>
            <person name="Goldberg B."/>
            <person name="Campos J."/>
            <person name="Tallon L."/>
            <person name="Sadzewicz L."/>
            <person name="Zhao X."/>
            <person name="Vavikolanu K."/>
            <person name="Mehta A."/>
            <person name="Aluvathingal J."/>
            <person name="Nadendla S."/>
            <person name="Geyer C."/>
            <person name="Nandy P."/>
            <person name="Yan Y."/>
            <person name="Sichtig H."/>
        </authorList>
    </citation>
    <scope>NUCLEOTIDE SEQUENCE [LARGE SCALE GENOMIC DNA]</scope>
    <source>
        <strain evidence="6">FDAARGOS_544</strain>
    </source>
</reference>
<dbReference type="Pfam" id="PF00975">
    <property type="entry name" value="Thioesterase"/>
    <property type="match status" value="2"/>
</dbReference>
<dbReference type="FunFam" id="3.40.50.980:FF:000001">
    <property type="entry name" value="Non-ribosomal peptide synthetase"/>
    <property type="match status" value="1"/>
</dbReference>
<dbReference type="InterPro" id="IPR029058">
    <property type="entry name" value="AB_hydrolase_fold"/>
</dbReference>
<dbReference type="Pfam" id="PF00668">
    <property type="entry name" value="Condensation"/>
    <property type="match status" value="1"/>
</dbReference>
<dbReference type="FunFam" id="3.30.559.10:FF:000012">
    <property type="entry name" value="Non-ribosomal peptide synthetase"/>
    <property type="match status" value="1"/>
</dbReference>
<dbReference type="NCBIfam" id="TIGR01733">
    <property type="entry name" value="AA-adenyl-dom"/>
    <property type="match status" value="1"/>
</dbReference>
<comment type="caution">
    <text evidence="5">The sequence shown here is derived from an EMBL/GenBank/DDBJ whole genome shotgun (WGS) entry which is preliminary data.</text>
</comment>
<comment type="cofactor">
    <cofactor evidence="1">
        <name>pantetheine 4'-phosphate</name>
        <dbReference type="ChEBI" id="CHEBI:47942"/>
    </cofactor>
</comment>
<keyword evidence="2" id="KW-0596">Phosphopantetheine</keyword>
<evidence type="ECO:0000313" key="5">
    <source>
        <dbReference type="EMBL" id="RSC10346.1"/>
    </source>
</evidence>
<dbReference type="SUPFAM" id="SSF56801">
    <property type="entry name" value="Acetyl-CoA synthetase-like"/>
    <property type="match status" value="1"/>
</dbReference>
<evidence type="ECO:0000256" key="2">
    <source>
        <dbReference type="ARBA" id="ARBA00022450"/>
    </source>
</evidence>
<dbReference type="InterPro" id="IPR036736">
    <property type="entry name" value="ACP-like_sf"/>
</dbReference>
<dbReference type="InterPro" id="IPR020845">
    <property type="entry name" value="AMP-binding_CS"/>
</dbReference>